<accession>A0A3G6U3A3</accession>
<proteinExistence type="predicted"/>
<keyword evidence="2" id="KW-1185">Reference proteome</keyword>
<gene>
    <name evidence="1" type="ORF">EG339_18400</name>
</gene>
<dbReference type="EMBL" id="CP033932">
    <property type="protein sequence ID" value="AZB26415.1"/>
    <property type="molecule type" value="Genomic_DNA"/>
</dbReference>
<dbReference type="Proteomes" id="UP000271193">
    <property type="component" value="Chromosome"/>
</dbReference>
<evidence type="ECO:0008006" key="3">
    <source>
        <dbReference type="Google" id="ProtNLM"/>
    </source>
</evidence>
<reference evidence="2" key="1">
    <citation type="submission" date="2018-11" db="EMBL/GenBank/DDBJ databases">
        <title>Proposal to divide the Flavobacteriaceae and reorganize its genera based on Amino Acid Identity values calculated from whole genome sequences.</title>
        <authorList>
            <person name="Nicholson A.C."/>
            <person name="Gulvik C.A."/>
            <person name="Whitney A.M."/>
            <person name="Humrighouse B.W."/>
            <person name="Bell M."/>
            <person name="Holmes B."/>
            <person name="Steigerwalt A.G."/>
            <person name="Villarma A."/>
            <person name="Sheth M."/>
            <person name="Batra D."/>
            <person name="Pryor J."/>
            <person name="Bernardet J.-F."/>
            <person name="Hugo C."/>
            <person name="Kampfer P."/>
            <person name="Newman J."/>
            <person name="McQuiston J.R."/>
        </authorList>
    </citation>
    <scope>NUCLEOTIDE SEQUENCE [LARGE SCALE GENOMIC DNA]</scope>
    <source>
        <strain evidence="2">G0229</strain>
    </source>
</reference>
<dbReference type="KEGG" id="cben:EG339_18400"/>
<name>A0A3G6U3A3_9FLAO</name>
<evidence type="ECO:0000313" key="1">
    <source>
        <dbReference type="EMBL" id="AZB26415.1"/>
    </source>
</evidence>
<sequence>MILIQTTTFKTTTMKKLNRKTLKNIAGAIGIEINLPLPVGVCIGNLIGLCPPNTHCRADEKCYPDVAGPCINGMCPSGYQCRSGECIR</sequence>
<organism evidence="1 2">
    <name type="scientific">Chryseobacterium bernardetii</name>
    <dbReference type="NCBI Taxonomy" id="1241978"/>
    <lineage>
        <taxon>Bacteria</taxon>
        <taxon>Pseudomonadati</taxon>
        <taxon>Bacteroidota</taxon>
        <taxon>Flavobacteriia</taxon>
        <taxon>Flavobacteriales</taxon>
        <taxon>Weeksellaceae</taxon>
        <taxon>Chryseobacterium group</taxon>
        <taxon>Chryseobacterium</taxon>
    </lineage>
</organism>
<protein>
    <recommendedName>
        <fullName evidence="3">CC domain-containing protein</fullName>
    </recommendedName>
</protein>
<evidence type="ECO:0000313" key="2">
    <source>
        <dbReference type="Proteomes" id="UP000271193"/>
    </source>
</evidence>
<dbReference type="AlphaFoldDB" id="A0A3G6U3A3"/>